<evidence type="ECO:0000259" key="1">
    <source>
        <dbReference type="Pfam" id="PF00534"/>
    </source>
</evidence>
<accession>A0A3B7MBQ7</accession>
<sequence length="372" mass="42986">MKIALIHEWFVVLAGAENVFGEISNLFPEADVFSLIEYLSTKSQSIISSHKLTTSFLQKFPNVKNFYQKLLVFMPYAIETFDLRNYNLVISDSHLVSKGVITGPDTLHISYIHSPPRYAWDLQAQYLKEANLDKGVKGVIARLIFHYLRIWDQVAGQRPDVLVANSKYIARRIQKVYRRDSHVIYPPVDVQKFNLQTVKQDFYLTASRMVPYKRIDLIVEAFCQMPNRQLVVIGDGSEMSKIKQKARNAKNIRILGYQPFEVLKSYLENARAFIFAAEEDFGILPVEAMSCGTPVIAYGRGGVTESVVADQTGVFFDYQNPKTIIDAVEYFECNRFDPYLIRQQAEKFSAERFRNQFSALVDREWEKFKRSY</sequence>
<dbReference type="Proteomes" id="UP000261812">
    <property type="component" value="Chromosome"/>
</dbReference>
<keyword evidence="2" id="KW-0808">Transferase</keyword>
<dbReference type="Pfam" id="PF00534">
    <property type="entry name" value="Glycos_transf_1"/>
    <property type="match status" value="1"/>
</dbReference>
<dbReference type="Gene3D" id="3.40.50.2000">
    <property type="entry name" value="Glycogen Phosphorylase B"/>
    <property type="match status" value="2"/>
</dbReference>
<evidence type="ECO:0000313" key="2">
    <source>
        <dbReference type="EMBL" id="AXY68083.2"/>
    </source>
</evidence>
<dbReference type="SUPFAM" id="SSF53756">
    <property type="entry name" value="UDP-Glycosyltransferase/glycogen phosphorylase"/>
    <property type="match status" value="1"/>
</dbReference>
<evidence type="ECO:0000313" key="3">
    <source>
        <dbReference type="Proteomes" id="UP000261812"/>
    </source>
</evidence>
<dbReference type="EMBL" id="CP032152">
    <property type="protein sequence ID" value="AXY68083.2"/>
    <property type="molecule type" value="Genomic_DNA"/>
</dbReference>
<feature type="domain" description="Glycosyl transferase family 1" evidence="1">
    <location>
        <begin position="198"/>
        <end position="335"/>
    </location>
</feature>
<dbReference type="PANTHER" id="PTHR12526">
    <property type="entry name" value="GLYCOSYLTRANSFERASE"/>
    <property type="match status" value="1"/>
</dbReference>
<dbReference type="AlphaFoldDB" id="A0A3B7MBQ7"/>
<dbReference type="RefSeq" id="WP_181494548.1">
    <property type="nucleotide sequence ID" value="NZ_CP032152.1"/>
</dbReference>
<proteinExistence type="predicted"/>
<dbReference type="GO" id="GO:0016757">
    <property type="term" value="F:glycosyltransferase activity"/>
    <property type="evidence" value="ECO:0007669"/>
    <property type="project" value="InterPro"/>
</dbReference>
<gene>
    <name evidence="2" type="ORF">D3A95_08135</name>
</gene>
<dbReference type="InterPro" id="IPR001296">
    <property type="entry name" value="Glyco_trans_1"/>
</dbReference>
<dbReference type="PANTHER" id="PTHR12526:SF584">
    <property type="entry name" value="GLYCOSYLTRANSFERASE"/>
    <property type="match status" value="1"/>
</dbReference>
<reference evidence="3" key="1">
    <citation type="submission" date="2018-09" db="EMBL/GenBank/DDBJ databases">
        <title>Complete genome sequence of thermophilic cyanobacteria strain Thermosynechococcus elongatus PKUAC-SCTE542.</title>
        <authorList>
            <person name="Liang Y."/>
            <person name="Tang J."/>
            <person name="Daroch M."/>
        </authorList>
    </citation>
    <scope>NUCLEOTIDE SEQUENCE [LARGE SCALE GENOMIC DNA]</scope>
    <source>
        <strain evidence="3">E542</strain>
    </source>
</reference>
<dbReference type="KEGG" id="tsq:D3A95_08135"/>
<protein>
    <submittedName>
        <fullName evidence="2">Glycosyltransferase</fullName>
    </submittedName>
</protein>
<organism evidence="2 3">
    <name type="scientific">Thermosynechococcus sichuanensis E542</name>
    <dbReference type="NCBI Taxonomy" id="2016101"/>
    <lineage>
        <taxon>Bacteria</taxon>
        <taxon>Bacillati</taxon>
        <taxon>Cyanobacteriota</taxon>
        <taxon>Cyanophyceae</taxon>
        <taxon>Acaryochloridales</taxon>
        <taxon>Thermosynechococcaceae</taxon>
        <taxon>Thermosynechococcus</taxon>
        <taxon>Thermosynechococcus sichuanensis</taxon>
    </lineage>
</organism>
<name>A0A3B7MBQ7_9CYAN</name>
<keyword evidence="3" id="KW-1185">Reference proteome</keyword>